<dbReference type="SUPFAM" id="SSF46689">
    <property type="entry name" value="Homeodomain-like"/>
    <property type="match status" value="1"/>
</dbReference>
<keyword evidence="1 2" id="KW-0238">DNA-binding</keyword>
<organism evidence="5 6">
    <name type="scientific">Gordonibacter urolithinfaciens</name>
    <dbReference type="NCBI Taxonomy" id="1335613"/>
    <lineage>
        <taxon>Bacteria</taxon>
        <taxon>Bacillati</taxon>
        <taxon>Actinomycetota</taxon>
        <taxon>Coriobacteriia</taxon>
        <taxon>Eggerthellales</taxon>
        <taxon>Eggerthellaceae</taxon>
        <taxon>Gordonibacter</taxon>
    </lineage>
</organism>
<dbReference type="AlphaFoldDB" id="A0A7K0IER0"/>
<sequence length="212" mass="23579">MLSPPARRSMPPYGRPEGEGARMSRADKRSFATEQALKDALLEVMARKRFHDATVAEVCRTAGTSRSTFYLHYRNLSDTLDAILEDCFENPHDMVGVRRGDTEASCGDCPLCERVRNAGKYAPIFDDDLLVTRVVDKIIERYQHTFVGRETARGRLTPEQATAILVFQISGCYAVARASRRAPGAWDATRETLDAFIVAGLEAPANRRMPPA</sequence>
<dbReference type="InterPro" id="IPR001647">
    <property type="entry name" value="HTH_TetR"/>
</dbReference>
<gene>
    <name evidence="5" type="ORF">GKG38_12990</name>
</gene>
<accession>A0A7K0IER0</accession>
<dbReference type="PROSITE" id="PS50977">
    <property type="entry name" value="HTH_TETR_2"/>
    <property type="match status" value="1"/>
</dbReference>
<dbReference type="InterPro" id="IPR009057">
    <property type="entry name" value="Homeodomain-like_sf"/>
</dbReference>
<dbReference type="Gene3D" id="1.10.357.10">
    <property type="entry name" value="Tetracycline Repressor, domain 2"/>
    <property type="match status" value="1"/>
</dbReference>
<evidence type="ECO:0000259" key="4">
    <source>
        <dbReference type="PROSITE" id="PS50977"/>
    </source>
</evidence>
<dbReference type="EMBL" id="WKZA01000085">
    <property type="protein sequence ID" value="MSA95952.1"/>
    <property type="molecule type" value="Genomic_DNA"/>
</dbReference>
<dbReference type="InterPro" id="IPR050624">
    <property type="entry name" value="HTH-type_Tx_Regulator"/>
</dbReference>
<dbReference type="Proteomes" id="UP000462865">
    <property type="component" value="Unassembled WGS sequence"/>
</dbReference>
<proteinExistence type="predicted"/>
<evidence type="ECO:0000256" key="2">
    <source>
        <dbReference type="PROSITE-ProRule" id="PRU00335"/>
    </source>
</evidence>
<feature type="domain" description="HTH tetR-type" evidence="4">
    <location>
        <begin position="31"/>
        <end position="91"/>
    </location>
</feature>
<dbReference type="PANTHER" id="PTHR43479">
    <property type="entry name" value="ACREF/ENVCD OPERON REPRESSOR-RELATED"/>
    <property type="match status" value="1"/>
</dbReference>
<reference evidence="5 6" key="1">
    <citation type="journal article" date="2019" name="Nat. Med.">
        <title>A library of human gut bacterial isolates paired with longitudinal multiomics data enables mechanistic microbiome research.</title>
        <authorList>
            <person name="Poyet M."/>
            <person name="Groussin M."/>
            <person name="Gibbons S.M."/>
            <person name="Avila-Pacheco J."/>
            <person name="Jiang X."/>
            <person name="Kearney S.M."/>
            <person name="Perrotta A.R."/>
            <person name="Berdy B."/>
            <person name="Zhao S."/>
            <person name="Lieberman T.D."/>
            <person name="Swanson P.K."/>
            <person name="Smith M."/>
            <person name="Roesemann S."/>
            <person name="Alexander J.E."/>
            <person name="Rich S.A."/>
            <person name="Livny J."/>
            <person name="Vlamakis H."/>
            <person name="Clish C."/>
            <person name="Bullock K."/>
            <person name="Deik A."/>
            <person name="Scott J."/>
            <person name="Pierce K.A."/>
            <person name="Xavier R.J."/>
            <person name="Alm E.J."/>
        </authorList>
    </citation>
    <scope>NUCLEOTIDE SEQUENCE [LARGE SCALE GENOMIC DNA]</scope>
    <source>
        <strain evidence="5 6">BIOML-A1</strain>
    </source>
</reference>
<dbReference type="PANTHER" id="PTHR43479:SF7">
    <property type="entry name" value="TETR-FAMILY TRANSCRIPTIONAL REGULATOR"/>
    <property type="match status" value="1"/>
</dbReference>
<dbReference type="Pfam" id="PF00440">
    <property type="entry name" value="TetR_N"/>
    <property type="match status" value="1"/>
</dbReference>
<name>A0A7K0IER0_9ACTN</name>
<feature type="compositionally biased region" description="Basic and acidic residues" evidence="3">
    <location>
        <begin position="16"/>
        <end position="27"/>
    </location>
</feature>
<protein>
    <submittedName>
        <fullName evidence="5">TetR family transcriptional regulator</fullName>
    </submittedName>
</protein>
<feature type="DNA-binding region" description="H-T-H motif" evidence="2">
    <location>
        <begin position="54"/>
        <end position="73"/>
    </location>
</feature>
<evidence type="ECO:0000313" key="5">
    <source>
        <dbReference type="EMBL" id="MSA95952.1"/>
    </source>
</evidence>
<evidence type="ECO:0000256" key="3">
    <source>
        <dbReference type="SAM" id="MobiDB-lite"/>
    </source>
</evidence>
<feature type="region of interest" description="Disordered" evidence="3">
    <location>
        <begin position="1"/>
        <end position="27"/>
    </location>
</feature>
<evidence type="ECO:0000313" key="6">
    <source>
        <dbReference type="Proteomes" id="UP000462865"/>
    </source>
</evidence>
<comment type="caution">
    <text evidence="5">The sequence shown here is derived from an EMBL/GenBank/DDBJ whole genome shotgun (WGS) entry which is preliminary data.</text>
</comment>
<dbReference type="GO" id="GO:0003677">
    <property type="term" value="F:DNA binding"/>
    <property type="evidence" value="ECO:0007669"/>
    <property type="project" value="UniProtKB-UniRule"/>
</dbReference>
<evidence type="ECO:0000256" key="1">
    <source>
        <dbReference type="ARBA" id="ARBA00023125"/>
    </source>
</evidence>